<dbReference type="InterPro" id="IPR003594">
    <property type="entry name" value="HATPase_dom"/>
</dbReference>
<feature type="transmembrane region" description="Helical" evidence="7">
    <location>
        <begin position="153"/>
        <end position="171"/>
    </location>
</feature>
<keyword evidence="10" id="KW-1185">Reference proteome</keyword>
<dbReference type="SMART" id="SM00387">
    <property type="entry name" value="HATPase_c"/>
    <property type="match status" value="1"/>
</dbReference>
<dbReference type="EMBL" id="JBHLSW010000015">
    <property type="protein sequence ID" value="MFC0634857.1"/>
    <property type="molecule type" value="Genomic_DNA"/>
</dbReference>
<protein>
    <recommendedName>
        <fullName evidence="2">histidine kinase</fullName>
        <ecNumber evidence="2">2.7.13.3</ecNumber>
    </recommendedName>
</protein>
<dbReference type="RefSeq" id="WP_376836936.1">
    <property type="nucleotide sequence ID" value="NZ_JBHLSW010000015.1"/>
</dbReference>
<dbReference type="SUPFAM" id="SSF47384">
    <property type="entry name" value="Homodimeric domain of signal transducing histidine kinase"/>
    <property type="match status" value="1"/>
</dbReference>
<evidence type="ECO:0000256" key="4">
    <source>
        <dbReference type="ARBA" id="ARBA00022679"/>
    </source>
</evidence>
<dbReference type="Gene3D" id="1.10.287.130">
    <property type="match status" value="1"/>
</dbReference>
<name>A0ABV6R5F2_9CAUL</name>
<dbReference type="PRINTS" id="PR00344">
    <property type="entry name" value="BCTRLSENSOR"/>
</dbReference>
<reference evidence="9 10" key="1">
    <citation type="submission" date="2024-09" db="EMBL/GenBank/DDBJ databases">
        <authorList>
            <person name="Sun Q."/>
            <person name="Mori K."/>
        </authorList>
    </citation>
    <scope>NUCLEOTIDE SEQUENCE [LARGE SCALE GENOMIC DNA]</scope>
    <source>
        <strain evidence="9 10">NCAIM B.02621</strain>
    </source>
</reference>
<keyword evidence="7" id="KW-0472">Membrane</keyword>
<sequence length="555" mass="57219">MTEPAAHSSPLQGSTPEPVPQPGLSVWHAAWASACVLLALVLRVAGLIADPAVTYALLLAAAPGAAGLVLLRPGHPEIRRAQVLGGWAVAAVLASAMTGGLTGPLGSLAFMPLAAALTLGGWRRVQMGAGATGVAALAGLLVAAWFGPPAASPVVAASVALLTAGAAAWGARLAGRTRERRVLLAEISAGRAERILASQPGLTLLVDPAGRVAAAYGLSPPGMAIDPLFEGGLIAAVHAPDRPAVLSAISKALAGGSAQTRFAPRVALDRRIAVLVRPFEGAGPGRRLIVQAFDDSAQFAREAGLEAARMEAEAADAGKTRFLANMSHELRTPLNAVIGFADIMRQRIFGPMPDRYQTYPDLIHQAGQHLLELINDVLDVSKIAAQRYELNAERIDVRDPVSAAMAMIRAQAEDKGVQLNGVLPADPLMAMADRRALKQIALNLMSNAIKFTPQGGAVTVSLDAVGPYLELTVADTGVGIAPEDVKRLGRPFEQAGEAAQKAQGTGLGLSLVRSLAELHGGRLVLESTLGEGTAALVRLPVVELTTGSRPAAAEA</sequence>
<evidence type="ECO:0000259" key="8">
    <source>
        <dbReference type="PROSITE" id="PS50109"/>
    </source>
</evidence>
<evidence type="ECO:0000256" key="5">
    <source>
        <dbReference type="ARBA" id="ARBA00022777"/>
    </source>
</evidence>
<dbReference type="SUPFAM" id="SSF55874">
    <property type="entry name" value="ATPase domain of HSP90 chaperone/DNA topoisomerase II/histidine kinase"/>
    <property type="match status" value="1"/>
</dbReference>
<dbReference type="InterPro" id="IPR003661">
    <property type="entry name" value="HisK_dim/P_dom"/>
</dbReference>
<dbReference type="CDD" id="cd00082">
    <property type="entry name" value="HisKA"/>
    <property type="match status" value="1"/>
</dbReference>
<evidence type="ECO:0000256" key="3">
    <source>
        <dbReference type="ARBA" id="ARBA00022553"/>
    </source>
</evidence>
<keyword evidence="7" id="KW-0812">Transmembrane</keyword>
<feature type="transmembrane region" description="Helical" evidence="7">
    <location>
        <begin position="83"/>
        <end position="99"/>
    </location>
</feature>
<dbReference type="InterPro" id="IPR004358">
    <property type="entry name" value="Sig_transdc_His_kin-like_C"/>
</dbReference>
<dbReference type="GO" id="GO:0016301">
    <property type="term" value="F:kinase activity"/>
    <property type="evidence" value="ECO:0007669"/>
    <property type="project" value="UniProtKB-KW"/>
</dbReference>
<comment type="catalytic activity">
    <reaction evidence="1">
        <text>ATP + protein L-histidine = ADP + protein N-phospho-L-histidine.</text>
        <dbReference type="EC" id="2.7.13.3"/>
    </reaction>
</comment>
<dbReference type="PANTHER" id="PTHR43711">
    <property type="entry name" value="TWO-COMPONENT HISTIDINE KINASE"/>
    <property type="match status" value="1"/>
</dbReference>
<evidence type="ECO:0000256" key="1">
    <source>
        <dbReference type="ARBA" id="ARBA00000085"/>
    </source>
</evidence>
<evidence type="ECO:0000313" key="9">
    <source>
        <dbReference type="EMBL" id="MFC0634857.1"/>
    </source>
</evidence>
<keyword evidence="6" id="KW-0902">Two-component regulatory system</keyword>
<dbReference type="PROSITE" id="PS50109">
    <property type="entry name" value="HIS_KIN"/>
    <property type="match status" value="1"/>
</dbReference>
<dbReference type="Pfam" id="PF02518">
    <property type="entry name" value="HATPase_c"/>
    <property type="match status" value="1"/>
</dbReference>
<dbReference type="EC" id="2.7.13.3" evidence="2"/>
<organism evidence="9 10">
    <name type="scientific">Brevundimonas balnearis</name>
    <dbReference type="NCBI Taxonomy" id="1572858"/>
    <lineage>
        <taxon>Bacteria</taxon>
        <taxon>Pseudomonadati</taxon>
        <taxon>Pseudomonadota</taxon>
        <taxon>Alphaproteobacteria</taxon>
        <taxon>Caulobacterales</taxon>
        <taxon>Caulobacteraceae</taxon>
        <taxon>Brevundimonas</taxon>
    </lineage>
</organism>
<feature type="domain" description="Histidine kinase" evidence="8">
    <location>
        <begin position="325"/>
        <end position="543"/>
    </location>
</feature>
<evidence type="ECO:0000256" key="2">
    <source>
        <dbReference type="ARBA" id="ARBA00012438"/>
    </source>
</evidence>
<dbReference type="Pfam" id="PF00512">
    <property type="entry name" value="HisKA"/>
    <property type="match status" value="1"/>
</dbReference>
<keyword evidence="4" id="KW-0808">Transferase</keyword>
<dbReference type="InterPro" id="IPR036890">
    <property type="entry name" value="HATPase_C_sf"/>
</dbReference>
<dbReference type="CDD" id="cd16922">
    <property type="entry name" value="HATPase_EvgS-ArcB-TorS-like"/>
    <property type="match status" value="1"/>
</dbReference>
<evidence type="ECO:0000256" key="6">
    <source>
        <dbReference type="ARBA" id="ARBA00023012"/>
    </source>
</evidence>
<dbReference type="Gene3D" id="3.30.565.10">
    <property type="entry name" value="Histidine kinase-like ATPase, C-terminal domain"/>
    <property type="match status" value="1"/>
</dbReference>
<gene>
    <name evidence="9" type="ORF">ACFFGE_13330</name>
</gene>
<keyword evidence="7" id="KW-1133">Transmembrane helix</keyword>
<evidence type="ECO:0000313" key="10">
    <source>
        <dbReference type="Proteomes" id="UP001589906"/>
    </source>
</evidence>
<dbReference type="InterPro" id="IPR005467">
    <property type="entry name" value="His_kinase_dom"/>
</dbReference>
<dbReference type="PANTHER" id="PTHR43711:SF1">
    <property type="entry name" value="HISTIDINE KINASE 1"/>
    <property type="match status" value="1"/>
</dbReference>
<comment type="caution">
    <text evidence="9">The sequence shown here is derived from an EMBL/GenBank/DDBJ whole genome shotgun (WGS) entry which is preliminary data.</text>
</comment>
<evidence type="ECO:0000256" key="7">
    <source>
        <dbReference type="SAM" id="Phobius"/>
    </source>
</evidence>
<keyword evidence="3" id="KW-0597">Phosphoprotein</keyword>
<proteinExistence type="predicted"/>
<feature type="transmembrane region" description="Helical" evidence="7">
    <location>
        <begin position="52"/>
        <end position="71"/>
    </location>
</feature>
<keyword evidence="5 9" id="KW-0418">Kinase</keyword>
<dbReference type="SMART" id="SM00388">
    <property type="entry name" value="HisKA"/>
    <property type="match status" value="1"/>
</dbReference>
<dbReference type="Proteomes" id="UP001589906">
    <property type="component" value="Unassembled WGS sequence"/>
</dbReference>
<accession>A0ABV6R5F2</accession>
<dbReference type="InterPro" id="IPR036097">
    <property type="entry name" value="HisK_dim/P_sf"/>
</dbReference>
<feature type="transmembrane region" description="Helical" evidence="7">
    <location>
        <begin position="129"/>
        <end position="147"/>
    </location>
</feature>
<dbReference type="InterPro" id="IPR050736">
    <property type="entry name" value="Sensor_HK_Regulatory"/>
</dbReference>